<proteinExistence type="predicted"/>
<name>A0A803Q2V5_CANSA</name>
<evidence type="ECO:0000313" key="2">
    <source>
        <dbReference type="EnsemblPlants" id="cds.evm.model.07.1502"/>
    </source>
</evidence>
<keyword evidence="3" id="KW-1185">Reference proteome</keyword>
<reference evidence="2" key="1">
    <citation type="submission" date="2018-11" db="EMBL/GenBank/DDBJ databases">
        <authorList>
            <person name="Grassa J C."/>
        </authorList>
    </citation>
    <scope>NUCLEOTIDE SEQUENCE [LARGE SCALE GENOMIC DNA]</scope>
</reference>
<sequence>MPSRRAIWQVSEMEVVDWERGREDKGGRTCLEEAARERKEDFVSASEQAFYCEEGETSEGLYAIVPPGPMVEIKALEKQMAPKVGRETAFFATELFDQVASSASMLPFETWATSSSTHVFTLAHAAKKQVVGAALMKKRAVNEVGALVTELGQAKSKNQQLHAANKGLVDENKVLRRDLKDLNKEKEFLEVNYGQQALLQQGVHVINDHRKETI</sequence>
<protein>
    <submittedName>
        <fullName evidence="2">Uncharacterized protein</fullName>
    </submittedName>
</protein>
<accession>A0A803Q2V5</accession>
<dbReference type="Proteomes" id="UP000596661">
    <property type="component" value="Chromosome 7"/>
</dbReference>
<dbReference type="Gramene" id="evm.model.07.1502">
    <property type="protein sequence ID" value="cds.evm.model.07.1502"/>
    <property type="gene ID" value="evm.TU.07.1502"/>
</dbReference>
<dbReference type="EMBL" id="UZAU01000669">
    <property type="status" value="NOT_ANNOTATED_CDS"/>
    <property type="molecule type" value="Genomic_DNA"/>
</dbReference>
<reference evidence="2" key="2">
    <citation type="submission" date="2021-03" db="UniProtKB">
        <authorList>
            <consortium name="EnsemblPlants"/>
        </authorList>
    </citation>
    <scope>IDENTIFICATION</scope>
</reference>
<evidence type="ECO:0000313" key="3">
    <source>
        <dbReference type="Proteomes" id="UP000596661"/>
    </source>
</evidence>
<dbReference type="EnsemblPlants" id="evm.model.07.1502">
    <property type="protein sequence ID" value="cds.evm.model.07.1502"/>
    <property type="gene ID" value="evm.TU.07.1502"/>
</dbReference>
<evidence type="ECO:0000256" key="1">
    <source>
        <dbReference type="SAM" id="Coils"/>
    </source>
</evidence>
<keyword evidence="1" id="KW-0175">Coiled coil</keyword>
<dbReference type="AlphaFoldDB" id="A0A803Q2V5"/>
<feature type="coiled-coil region" evidence="1">
    <location>
        <begin position="165"/>
        <end position="192"/>
    </location>
</feature>
<organism evidence="2 3">
    <name type="scientific">Cannabis sativa</name>
    <name type="common">Hemp</name>
    <name type="synonym">Marijuana</name>
    <dbReference type="NCBI Taxonomy" id="3483"/>
    <lineage>
        <taxon>Eukaryota</taxon>
        <taxon>Viridiplantae</taxon>
        <taxon>Streptophyta</taxon>
        <taxon>Embryophyta</taxon>
        <taxon>Tracheophyta</taxon>
        <taxon>Spermatophyta</taxon>
        <taxon>Magnoliopsida</taxon>
        <taxon>eudicotyledons</taxon>
        <taxon>Gunneridae</taxon>
        <taxon>Pentapetalae</taxon>
        <taxon>rosids</taxon>
        <taxon>fabids</taxon>
        <taxon>Rosales</taxon>
        <taxon>Cannabaceae</taxon>
        <taxon>Cannabis</taxon>
    </lineage>
</organism>